<dbReference type="Gene3D" id="1.10.8.60">
    <property type="match status" value="1"/>
</dbReference>
<dbReference type="RefSeq" id="WP_317136721.1">
    <property type="nucleotide sequence ID" value="NZ_CP043875.1"/>
</dbReference>
<keyword evidence="2" id="KW-0067">ATP-binding</keyword>
<evidence type="ECO:0000259" key="1">
    <source>
        <dbReference type="SMART" id="SM00382"/>
    </source>
</evidence>
<dbReference type="InterPro" id="IPR041569">
    <property type="entry name" value="AAA_lid_3"/>
</dbReference>
<dbReference type="SUPFAM" id="SSF52540">
    <property type="entry name" value="P-loop containing nucleoside triphosphate hydrolases"/>
    <property type="match status" value="1"/>
</dbReference>
<dbReference type="EMBL" id="CP043875">
    <property type="protein sequence ID" value="WOF17257.1"/>
    <property type="molecule type" value="Genomic_DNA"/>
</dbReference>
<sequence>MNSSNIELLFKAHISKNDELFNELALNLIKEEEMKNHHLVANRLKKILENDNSYINKSNLIKRNLPPIPRDNEKGFPLLEIKKDYYNWNDLIVDSKLTEILKEVVRENKKSQILASYGLKPKNKILLSGPPGTGKTLTAKILSSEMNYPLLIVRFDSVISSFLGETSSNLRKIFDYIEKGKWVVLFDEFDIIGKKRDDPTEHGEIKRVVNNFMLMLENYTGDSILLASSNHPQILDEAVWRRFDEVLIYYLPDVESREKIFKKCFKILHRESSINYKMLAEETEGFSGSDIEQVSIRAMKNSLLDGEKRLSQDYIEKSIQRQKDNLRFKGSMKNGGSFTFKDL</sequence>
<evidence type="ECO:0000313" key="2">
    <source>
        <dbReference type="EMBL" id="WOF17257.1"/>
    </source>
</evidence>
<dbReference type="InterPro" id="IPR050304">
    <property type="entry name" value="MT-severing_AAA_ATPase"/>
</dbReference>
<evidence type="ECO:0000313" key="3">
    <source>
        <dbReference type="Proteomes" id="UP001301797"/>
    </source>
</evidence>
<dbReference type="CDD" id="cd19481">
    <property type="entry name" value="RecA-like_protease"/>
    <property type="match status" value="1"/>
</dbReference>
<organism evidence="2 3">
    <name type="scientific">Methanochimaera problematica</name>
    <dbReference type="NCBI Taxonomy" id="2609417"/>
    <lineage>
        <taxon>Archaea</taxon>
        <taxon>Methanobacteriati</taxon>
        <taxon>Methanobacteriota</taxon>
        <taxon>Stenosarchaea group</taxon>
        <taxon>Methanomicrobia</taxon>
        <taxon>Methanomicrobiales</taxon>
        <taxon>Methanomicrobiaceae</taxon>
        <taxon>Methanochimaera</taxon>
    </lineage>
</organism>
<dbReference type="AlphaFoldDB" id="A0AA97FDV9"/>
<proteinExistence type="predicted"/>
<keyword evidence="2" id="KW-0547">Nucleotide-binding</keyword>
<dbReference type="PANTHER" id="PTHR23074">
    <property type="entry name" value="AAA DOMAIN-CONTAINING"/>
    <property type="match status" value="1"/>
</dbReference>
<dbReference type="KEGG" id="mefw:F1737_11505"/>
<dbReference type="InterPro" id="IPR003959">
    <property type="entry name" value="ATPase_AAA_core"/>
</dbReference>
<gene>
    <name evidence="2" type="ORF">F1737_11505</name>
</gene>
<dbReference type="Gene3D" id="3.40.50.300">
    <property type="entry name" value="P-loop containing nucleotide triphosphate hydrolases"/>
    <property type="match status" value="1"/>
</dbReference>
<dbReference type="Proteomes" id="UP001301797">
    <property type="component" value="Chromosome"/>
</dbReference>
<dbReference type="GO" id="GO:0016887">
    <property type="term" value="F:ATP hydrolysis activity"/>
    <property type="evidence" value="ECO:0007669"/>
    <property type="project" value="InterPro"/>
</dbReference>
<dbReference type="PANTHER" id="PTHR23074:SF83">
    <property type="entry name" value="VACUOLAR PROTEIN SORTING-ASSOCIATED PROTEIN 4A"/>
    <property type="match status" value="1"/>
</dbReference>
<protein>
    <submittedName>
        <fullName evidence="2">ATP-binding protein</fullName>
    </submittedName>
</protein>
<dbReference type="InterPro" id="IPR003593">
    <property type="entry name" value="AAA+_ATPase"/>
</dbReference>
<dbReference type="Pfam" id="PF17862">
    <property type="entry name" value="AAA_lid_3"/>
    <property type="match status" value="1"/>
</dbReference>
<feature type="domain" description="AAA+ ATPase" evidence="1">
    <location>
        <begin position="121"/>
        <end position="253"/>
    </location>
</feature>
<dbReference type="GO" id="GO:0005524">
    <property type="term" value="F:ATP binding"/>
    <property type="evidence" value="ECO:0007669"/>
    <property type="project" value="UniProtKB-KW"/>
</dbReference>
<dbReference type="GeneID" id="85230805"/>
<accession>A0AA97FDV9</accession>
<dbReference type="InterPro" id="IPR027417">
    <property type="entry name" value="P-loop_NTPase"/>
</dbReference>
<dbReference type="SMART" id="SM00382">
    <property type="entry name" value="AAA"/>
    <property type="match status" value="1"/>
</dbReference>
<dbReference type="Pfam" id="PF00004">
    <property type="entry name" value="AAA"/>
    <property type="match status" value="1"/>
</dbReference>
<keyword evidence="3" id="KW-1185">Reference proteome</keyword>
<name>A0AA97FDV9_9EURY</name>
<reference evidence="2 3" key="1">
    <citation type="submission" date="2019-09" db="EMBL/GenBank/DDBJ databases">
        <title>The complete genome of Methanoplanus sp. FWC-SCC4.</title>
        <authorList>
            <person name="Chen S.-C."/>
            <person name="Zhou Y.-Z."/>
            <person name="Lai M.-C."/>
        </authorList>
    </citation>
    <scope>NUCLEOTIDE SEQUENCE [LARGE SCALE GENOMIC DNA]</scope>
    <source>
        <strain evidence="2 3">FWC-SCC4</strain>
    </source>
</reference>